<feature type="transmembrane region" description="Helical" evidence="6">
    <location>
        <begin position="7"/>
        <end position="26"/>
    </location>
</feature>
<evidence type="ECO:0000256" key="4">
    <source>
        <dbReference type="ARBA" id="ARBA00022989"/>
    </source>
</evidence>
<dbReference type="PANTHER" id="PTHR11360:SF290">
    <property type="entry name" value="MONOCARBOXYLATE MFS PERMEASE"/>
    <property type="match status" value="1"/>
</dbReference>
<keyword evidence="3 6" id="KW-0812">Transmembrane</keyword>
<dbReference type="PANTHER" id="PTHR11360">
    <property type="entry name" value="MONOCARBOXYLATE TRANSPORTER"/>
    <property type="match status" value="1"/>
</dbReference>
<dbReference type="SUPFAM" id="SSF103473">
    <property type="entry name" value="MFS general substrate transporter"/>
    <property type="match status" value="1"/>
</dbReference>
<dbReference type="EMBL" id="JANCLT010000003">
    <property type="protein sequence ID" value="MCP8968383.1"/>
    <property type="molecule type" value="Genomic_DNA"/>
</dbReference>
<feature type="transmembrane region" description="Helical" evidence="6">
    <location>
        <begin position="136"/>
        <end position="159"/>
    </location>
</feature>
<dbReference type="GO" id="GO:0022857">
    <property type="term" value="F:transmembrane transporter activity"/>
    <property type="evidence" value="ECO:0007669"/>
    <property type="project" value="InterPro"/>
</dbReference>
<feature type="transmembrane region" description="Helical" evidence="6">
    <location>
        <begin position="321"/>
        <end position="337"/>
    </location>
</feature>
<dbReference type="InterPro" id="IPR020846">
    <property type="entry name" value="MFS_dom"/>
</dbReference>
<dbReference type="RefSeq" id="WP_254758297.1">
    <property type="nucleotide sequence ID" value="NZ_JANCLT010000003.1"/>
</dbReference>
<evidence type="ECO:0000256" key="1">
    <source>
        <dbReference type="ARBA" id="ARBA00004651"/>
    </source>
</evidence>
<dbReference type="InterPro" id="IPR011701">
    <property type="entry name" value="MFS"/>
</dbReference>
<dbReference type="AlphaFoldDB" id="A0AA42BSF4"/>
<evidence type="ECO:0000256" key="6">
    <source>
        <dbReference type="SAM" id="Phobius"/>
    </source>
</evidence>
<dbReference type="Gene3D" id="1.20.1250.20">
    <property type="entry name" value="MFS general substrate transporter like domains"/>
    <property type="match status" value="2"/>
</dbReference>
<keyword evidence="5 6" id="KW-0472">Membrane</keyword>
<keyword evidence="4 6" id="KW-1133">Transmembrane helix</keyword>
<feature type="transmembrane region" description="Helical" evidence="6">
    <location>
        <begin position="296"/>
        <end position="315"/>
    </location>
</feature>
<feature type="transmembrane region" description="Helical" evidence="6">
    <location>
        <begin position="358"/>
        <end position="381"/>
    </location>
</feature>
<proteinExistence type="predicted"/>
<evidence type="ECO:0000256" key="3">
    <source>
        <dbReference type="ARBA" id="ARBA00022692"/>
    </source>
</evidence>
<feature type="transmembrane region" description="Helical" evidence="6">
    <location>
        <begin position="46"/>
        <end position="66"/>
    </location>
</feature>
<keyword evidence="2" id="KW-0813">Transport</keyword>
<evidence type="ECO:0000256" key="2">
    <source>
        <dbReference type="ARBA" id="ARBA00022448"/>
    </source>
</evidence>
<dbReference type="CDD" id="cd17355">
    <property type="entry name" value="MFS_YcxA_like"/>
    <property type="match status" value="1"/>
</dbReference>
<dbReference type="PROSITE" id="PS50850">
    <property type="entry name" value="MFS"/>
    <property type="match status" value="1"/>
</dbReference>
<accession>A0AA42BSF4</accession>
<feature type="transmembrane region" description="Helical" evidence="6">
    <location>
        <begin position="231"/>
        <end position="255"/>
    </location>
</feature>
<reference evidence="8" key="1">
    <citation type="submission" date="2022-07" db="EMBL/GenBank/DDBJ databases">
        <authorList>
            <person name="Li W.-J."/>
            <person name="Deng Q.-Q."/>
        </authorList>
    </citation>
    <scope>NUCLEOTIDE SEQUENCE</scope>
    <source>
        <strain evidence="8">SYSU M60031</strain>
    </source>
</reference>
<comment type="caution">
    <text evidence="8">The sequence shown here is derived from an EMBL/GenBank/DDBJ whole genome shotgun (WGS) entry which is preliminary data.</text>
</comment>
<dbReference type="GO" id="GO:0005886">
    <property type="term" value="C:plasma membrane"/>
    <property type="evidence" value="ECO:0007669"/>
    <property type="project" value="UniProtKB-SubCell"/>
</dbReference>
<dbReference type="Pfam" id="PF07690">
    <property type="entry name" value="MFS_1"/>
    <property type="match status" value="1"/>
</dbReference>
<feature type="transmembrane region" description="Helical" evidence="6">
    <location>
        <begin position="78"/>
        <end position="97"/>
    </location>
</feature>
<evidence type="ECO:0000313" key="9">
    <source>
        <dbReference type="Proteomes" id="UP001156102"/>
    </source>
</evidence>
<feature type="domain" description="Major facilitator superfamily (MFS) profile" evidence="7">
    <location>
        <begin position="8"/>
        <end position="413"/>
    </location>
</feature>
<gene>
    <name evidence="8" type="ORF">NK662_07480</name>
</gene>
<evidence type="ECO:0000256" key="5">
    <source>
        <dbReference type="ARBA" id="ARBA00023136"/>
    </source>
</evidence>
<sequence length="422" mass="45613">MQVKQRHYAWTIFIITFCSMLTAAIIRSSSGVLMVPLEKEFGWSRSSISLAVAVNLVLYGLSGPFAAALMERYGLRKVMTGGMLLLVIGLGLTTVMTAKWQLFVLWGLVLGAASGVFLTVLGATVANRWFVKNKGLIIGMLTASTATGQLAFLPLLAYLAEHITWRASVLLIAGLGTIFLVIISIWMRNSPAEVGAVPYGAPADYRETRLQGNPVAMAFSGLREGARRLDFWLLAGSFFICGLSTSGLIGTHFIPACIHAGIPELQAAGLLAFMGIFDIVGTTLSGWLSDRFNNRWLLFWYYGLRGLALLLLPYALFSNSYLFLIVFAVFYGLDWIATVPPTVKLTTEAFGREKGGVIYGWIFASHQIGSGIAAYGGGVLFTWMDTYTMAFMLAGSSCLIATLLVLRVGGKAQVAVTESTSA</sequence>
<keyword evidence="9" id="KW-1185">Reference proteome</keyword>
<dbReference type="Proteomes" id="UP001156102">
    <property type="component" value="Unassembled WGS sequence"/>
</dbReference>
<feature type="transmembrane region" description="Helical" evidence="6">
    <location>
        <begin position="267"/>
        <end position="289"/>
    </location>
</feature>
<evidence type="ECO:0000259" key="7">
    <source>
        <dbReference type="PROSITE" id="PS50850"/>
    </source>
</evidence>
<dbReference type="InterPro" id="IPR050327">
    <property type="entry name" value="Proton-linked_MCT"/>
</dbReference>
<feature type="transmembrane region" description="Helical" evidence="6">
    <location>
        <begin position="103"/>
        <end position="124"/>
    </location>
</feature>
<feature type="transmembrane region" description="Helical" evidence="6">
    <location>
        <begin position="165"/>
        <end position="186"/>
    </location>
</feature>
<feature type="transmembrane region" description="Helical" evidence="6">
    <location>
        <begin position="387"/>
        <end position="406"/>
    </location>
</feature>
<name>A0AA42BSF4_9BACI</name>
<protein>
    <submittedName>
        <fullName evidence="8">MFS transporter</fullName>
    </submittedName>
</protein>
<dbReference type="InterPro" id="IPR036259">
    <property type="entry name" value="MFS_trans_sf"/>
</dbReference>
<comment type="subcellular location">
    <subcellularLocation>
        <location evidence="1">Cell membrane</location>
        <topology evidence="1">Multi-pass membrane protein</topology>
    </subcellularLocation>
</comment>
<evidence type="ECO:0000313" key="8">
    <source>
        <dbReference type="EMBL" id="MCP8968383.1"/>
    </source>
</evidence>
<organism evidence="8 9">
    <name type="scientific">Ectobacillus ponti</name>
    <dbReference type="NCBI Taxonomy" id="2961894"/>
    <lineage>
        <taxon>Bacteria</taxon>
        <taxon>Bacillati</taxon>
        <taxon>Bacillota</taxon>
        <taxon>Bacilli</taxon>
        <taxon>Bacillales</taxon>
        <taxon>Bacillaceae</taxon>
        <taxon>Ectobacillus</taxon>
    </lineage>
</organism>